<dbReference type="EMBL" id="CAMXCT020006634">
    <property type="protein sequence ID" value="CAL1170778.1"/>
    <property type="molecule type" value="Genomic_DNA"/>
</dbReference>
<sequence>MQKHKDTRKRACMPAYNSPLDSGRPQRNPALDTDALQGLEDLDGPTDGVGDLTVTLKQVKEQTENEMSATRKAEQKSAEAFRELTKSLEDEVTARQTALTELKSSIASSEEAAGKAKSNLISATRRLTVTNQQLVQLQADLKDKAKDFKMRQKSRGKEEDVIKKAVKILSGPQKPQVATSFLQLASDQAQIHAFSSRKVARLMSKATSPGLAALLLETQSSGRKDVFQKVKAMIHDMLSKLQEQQAQDSRRDAWCKAELANTHESKASKTARADKMKTKMLAINAELASLKSDIATGKEEISVMKEALSAAKLQRQKEKQKATSDLIMYEEDQRVLKEALSVLQEVYDEAPVKGDKHGYKAKAQGSGVVSLLQVSMDNFAELEEETRTAEKQASADFQEMESATQIRLATFQKDAEYNSQTFTKLESDLVRGNADLKSYQKEVKALDSYLEELDASCSVKGLSFEERQQKREQQLASLQEALRSLNQKD</sequence>
<protein>
    <submittedName>
        <fullName evidence="3">Uncharacterized protein</fullName>
    </submittedName>
</protein>
<evidence type="ECO:0000313" key="4">
    <source>
        <dbReference type="EMBL" id="CAL4804715.1"/>
    </source>
</evidence>
<dbReference type="EMBL" id="CAMXCT030006634">
    <property type="protein sequence ID" value="CAL4804715.1"/>
    <property type="molecule type" value="Genomic_DNA"/>
</dbReference>
<gene>
    <name evidence="3" type="ORF">C1SCF055_LOCUS42047</name>
</gene>
<name>A0A9P1GM64_9DINO</name>
<feature type="coiled-coil region" evidence="1">
    <location>
        <begin position="436"/>
        <end position="488"/>
    </location>
</feature>
<keyword evidence="1" id="KW-0175">Coiled coil</keyword>
<dbReference type="OrthoDB" id="435659at2759"/>
<comment type="caution">
    <text evidence="3">The sequence shown here is derived from an EMBL/GenBank/DDBJ whole genome shotgun (WGS) entry which is preliminary data.</text>
</comment>
<evidence type="ECO:0000256" key="2">
    <source>
        <dbReference type="SAM" id="MobiDB-lite"/>
    </source>
</evidence>
<feature type="compositionally biased region" description="Basic residues" evidence="2">
    <location>
        <begin position="1"/>
        <end position="11"/>
    </location>
</feature>
<feature type="region of interest" description="Disordered" evidence="2">
    <location>
        <begin position="1"/>
        <end position="31"/>
    </location>
</feature>
<reference evidence="3" key="1">
    <citation type="submission" date="2022-10" db="EMBL/GenBank/DDBJ databases">
        <authorList>
            <person name="Chen Y."/>
            <person name="Dougan E. K."/>
            <person name="Chan C."/>
            <person name="Rhodes N."/>
            <person name="Thang M."/>
        </authorList>
    </citation>
    <scope>NUCLEOTIDE SEQUENCE</scope>
</reference>
<dbReference type="Proteomes" id="UP001152797">
    <property type="component" value="Unassembled WGS sequence"/>
</dbReference>
<evidence type="ECO:0000313" key="5">
    <source>
        <dbReference type="Proteomes" id="UP001152797"/>
    </source>
</evidence>
<keyword evidence="5" id="KW-1185">Reference proteome</keyword>
<accession>A0A9P1GM64</accession>
<dbReference type="AlphaFoldDB" id="A0A9P1GM64"/>
<organism evidence="3">
    <name type="scientific">Cladocopium goreaui</name>
    <dbReference type="NCBI Taxonomy" id="2562237"/>
    <lineage>
        <taxon>Eukaryota</taxon>
        <taxon>Sar</taxon>
        <taxon>Alveolata</taxon>
        <taxon>Dinophyceae</taxon>
        <taxon>Suessiales</taxon>
        <taxon>Symbiodiniaceae</taxon>
        <taxon>Cladocopium</taxon>
    </lineage>
</organism>
<evidence type="ECO:0000313" key="3">
    <source>
        <dbReference type="EMBL" id="CAI4017403.1"/>
    </source>
</evidence>
<evidence type="ECO:0000256" key="1">
    <source>
        <dbReference type="SAM" id="Coils"/>
    </source>
</evidence>
<proteinExistence type="predicted"/>
<dbReference type="EMBL" id="CAMXCT010006634">
    <property type="protein sequence ID" value="CAI4017403.1"/>
    <property type="molecule type" value="Genomic_DNA"/>
</dbReference>
<reference evidence="4 5" key="2">
    <citation type="submission" date="2024-05" db="EMBL/GenBank/DDBJ databases">
        <authorList>
            <person name="Chen Y."/>
            <person name="Shah S."/>
            <person name="Dougan E. K."/>
            <person name="Thang M."/>
            <person name="Chan C."/>
        </authorList>
    </citation>
    <scope>NUCLEOTIDE SEQUENCE [LARGE SCALE GENOMIC DNA]</scope>
</reference>